<organism evidence="1 2">
    <name type="scientific">Sphaerodactylus townsendi</name>
    <dbReference type="NCBI Taxonomy" id="933632"/>
    <lineage>
        <taxon>Eukaryota</taxon>
        <taxon>Metazoa</taxon>
        <taxon>Chordata</taxon>
        <taxon>Craniata</taxon>
        <taxon>Vertebrata</taxon>
        <taxon>Euteleostomi</taxon>
        <taxon>Lepidosauria</taxon>
        <taxon>Squamata</taxon>
        <taxon>Bifurcata</taxon>
        <taxon>Gekkota</taxon>
        <taxon>Sphaerodactylidae</taxon>
        <taxon>Sphaerodactylus</taxon>
    </lineage>
</organism>
<gene>
    <name evidence="1" type="ORF">K3G42_012565</name>
</gene>
<proteinExistence type="predicted"/>
<comment type="caution">
    <text evidence="1">The sequence shown here is derived from an EMBL/GenBank/DDBJ whole genome shotgun (WGS) entry which is preliminary data.</text>
</comment>
<dbReference type="EMBL" id="CM037628">
    <property type="protein sequence ID" value="KAH7996993.1"/>
    <property type="molecule type" value="Genomic_DNA"/>
</dbReference>
<protein>
    <submittedName>
        <fullName evidence="1">Uncharacterized protein</fullName>
    </submittedName>
</protein>
<sequence length="430" mass="45231">MKTSRSPLWQIPGSSMFFGLLIIFASGTLGQESSPNPSKEPAISVSTALGDLISPMPSTVPTPSAELPVTKVPTKDTGSDVSSKAPPVSKLLVATVSNKETTSIRTLSLEQHSTTHHLEGEPITERKEMATLKQTKPTDSTTDNRTSAYAEATTTVAATTKAVGKSPTTVGELTSSNITGTSGRSTYLLPRGRKGDKEKSTTPGQRVHVPTTRDPNIKRPETLFTTGTSTVRTPEADTGVTDSPSKGPRRVTVTPTVGGRVSDPVATKSPSKATGGVVAAIILSVLLLLIILVALVCCWRRHRSGSTSFKTAAWAGQAAMLDDSALDKELEQGAVTAGDGDARRATLTTFFGKRQSRVPSVAMEEVVEKGAGDVEEAQRLMGEDASRVSCLEGPGEANGKLPESSVQCAQETEFPPPPADQEQTPPTQLE</sequence>
<keyword evidence="2" id="KW-1185">Reference proteome</keyword>
<evidence type="ECO:0000313" key="2">
    <source>
        <dbReference type="Proteomes" id="UP000827872"/>
    </source>
</evidence>
<dbReference type="Proteomes" id="UP000827872">
    <property type="component" value="Linkage Group LG15"/>
</dbReference>
<evidence type="ECO:0000313" key="1">
    <source>
        <dbReference type="EMBL" id="KAH7996993.1"/>
    </source>
</evidence>
<accession>A0ACB8EWV9</accession>
<name>A0ACB8EWV9_9SAUR</name>
<reference evidence="1" key="1">
    <citation type="submission" date="2021-08" db="EMBL/GenBank/DDBJ databases">
        <title>The first chromosome-level gecko genome reveals the dynamic sex chromosomes of Neotropical dwarf geckos (Sphaerodactylidae: Sphaerodactylus).</title>
        <authorList>
            <person name="Pinto B.J."/>
            <person name="Keating S.E."/>
            <person name="Gamble T."/>
        </authorList>
    </citation>
    <scope>NUCLEOTIDE SEQUENCE</scope>
    <source>
        <strain evidence="1">TG3544</strain>
    </source>
</reference>